<gene>
    <name evidence="1" type="primary">phnH</name>
    <name evidence="1" type="ORF">AWC35_02590</name>
</gene>
<dbReference type="SUPFAM" id="SSF159709">
    <property type="entry name" value="PhnH-like"/>
    <property type="match status" value="1"/>
</dbReference>
<dbReference type="PIRSF" id="PIRSF020680">
    <property type="entry name" value="PhnH"/>
    <property type="match status" value="1"/>
</dbReference>
<dbReference type="NCBIfam" id="TIGR03292">
    <property type="entry name" value="PhnH_redo"/>
    <property type="match status" value="1"/>
</dbReference>
<dbReference type="InterPro" id="IPR038058">
    <property type="entry name" value="PhnH-like_sp"/>
</dbReference>
<dbReference type="EMBL" id="CP014136">
    <property type="protein sequence ID" value="ATA18326.1"/>
    <property type="molecule type" value="Genomic_DNA"/>
</dbReference>
<proteinExistence type="predicted"/>
<evidence type="ECO:0000313" key="1">
    <source>
        <dbReference type="EMBL" id="ATA18326.1"/>
    </source>
</evidence>
<dbReference type="Gene3D" id="3.40.50.11310">
    <property type="entry name" value="Bacterial phosphonate metabolism protein PhnH"/>
    <property type="match status" value="1"/>
</dbReference>
<keyword evidence="1" id="KW-0456">Lyase</keyword>
<keyword evidence="2" id="KW-1185">Reference proteome</keyword>
<organism evidence="1 2">
    <name type="scientific">Gibbsiella quercinecans</name>
    <dbReference type="NCBI Taxonomy" id="929813"/>
    <lineage>
        <taxon>Bacteria</taxon>
        <taxon>Pseudomonadati</taxon>
        <taxon>Pseudomonadota</taxon>
        <taxon>Gammaproteobacteria</taxon>
        <taxon>Enterobacterales</taxon>
        <taxon>Yersiniaceae</taxon>
        <taxon>Gibbsiella</taxon>
    </lineage>
</organism>
<evidence type="ECO:0000313" key="2">
    <source>
        <dbReference type="Proteomes" id="UP000217182"/>
    </source>
</evidence>
<name>A0A250AWX3_9GAMM</name>
<dbReference type="AlphaFoldDB" id="A0A250AWX3"/>
<reference evidence="1 2" key="1">
    <citation type="submission" date="2016-01" db="EMBL/GenBank/DDBJ databases">
        <authorList>
            <person name="Oliw E.H."/>
        </authorList>
    </citation>
    <scope>NUCLEOTIDE SEQUENCE [LARGE SCALE GENOMIC DNA]</scope>
    <source>
        <strain evidence="1 2">FRB97</strain>
    </source>
</reference>
<dbReference type="Proteomes" id="UP000217182">
    <property type="component" value="Chromosome"/>
</dbReference>
<dbReference type="OrthoDB" id="9814509at2"/>
<dbReference type="InterPro" id="IPR008772">
    <property type="entry name" value="Phosphonate_metab_PhnH"/>
</dbReference>
<sequence>MTLQASFNHPVADAQHAFRRILKAMSEPGTVVALPLQQGWGQVSPAATAALLTLVDHETPVWLDAALSDDAVRSNLRFHTGAALAEDQAAPFALIQASSAIDFSRFGAGDDLAPEKSTTVIIDVAALAGGEPLRLRGPGLQAPRTVAPQLPAALCRYLCQRANAFPQGIDLILTSGTALMALPRTTHVEVC</sequence>
<protein>
    <submittedName>
        <fullName evidence="1">Carbon-phosphorus lyase subunit PhnH</fullName>
    </submittedName>
</protein>
<dbReference type="GO" id="GO:0016829">
    <property type="term" value="F:lyase activity"/>
    <property type="evidence" value="ECO:0007669"/>
    <property type="project" value="UniProtKB-KW"/>
</dbReference>
<dbReference type="KEGG" id="gqu:AWC35_02590"/>
<accession>A0A250AWX3</accession>
<dbReference type="GO" id="GO:0019634">
    <property type="term" value="P:organic phosphonate metabolic process"/>
    <property type="evidence" value="ECO:0007669"/>
    <property type="project" value="InterPro"/>
</dbReference>
<dbReference type="Pfam" id="PF05845">
    <property type="entry name" value="PhnH"/>
    <property type="match status" value="1"/>
</dbReference>
<dbReference type="RefSeq" id="WP_095844922.1">
    <property type="nucleotide sequence ID" value="NZ_CP014136.1"/>
</dbReference>